<dbReference type="CDD" id="cd07385">
    <property type="entry name" value="MPP_YkuE_C"/>
    <property type="match status" value="1"/>
</dbReference>
<protein>
    <submittedName>
        <fullName evidence="4">Metallophosphoesterase</fullName>
    </submittedName>
</protein>
<dbReference type="EMBL" id="JAVMIP010000004">
    <property type="protein sequence ID" value="MDS3860536.1"/>
    <property type="molecule type" value="Genomic_DNA"/>
</dbReference>
<dbReference type="GO" id="GO:0009245">
    <property type="term" value="P:lipid A biosynthetic process"/>
    <property type="evidence" value="ECO:0007669"/>
    <property type="project" value="TreeGrafter"/>
</dbReference>
<dbReference type="InterPro" id="IPR004843">
    <property type="entry name" value="Calcineurin-like_PHP"/>
</dbReference>
<sequence>MIGIRPAGLSVERLIVPVKNLPQAWAGVTIAQLSDLHFDGESLSSQFLQATLAVINQAEPDLICLTGDYVTDNPDPIHELSHHLHQLQARLGIYACLGNHDVYYPESQAIVTQALENVGIQVLWDKIAYPLGPGLAVVGLRDFWSFQFNPGLLLDELPPDLPRLVLSHNPDSAKVLQNWRVDLQLSGHTHGGQVVIPKLGPLVAWLKPLRKKLPKLWRPTFSAMTKGSERTVQYWQWAEGLHQVGANWLYVNRGLGSYWPGRWNCPPEVTLITLVAAPQSEPVSASVSERLQSVPTCV</sequence>
<evidence type="ECO:0000259" key="3">
    <source>
        <dbReference type="Pfam" id="PF00149"/>
    </source>
</evidence>
<accession>A0AAE4FQX1</accession>
<keyword evidence="1" id="KW-0479">Metal-binding</keyword>
<name>A0AAE4FQX1_9CYAN</name>
<dbReference type="PANTHER" id="PTHR31302:SF31">
    <property type="entry name" value="PHOSPHODIESTERASE YAEI"/>
    <property type="match status" value="1"/>
</dbReference>
<dbReference type="GO" id="GO:0016020">
    <property type="term" value="C:membrane"/>
    <property type="evidence" value="ECO:0007669"/>
    <property type="project" value="GOC"/>
</dbReference>
<feature type="domain" description="Calcineurin-like phosphoesterase" evidence="3">
    <location>
        <begin position="29"/>
        <end position="191"/>
    </location>
</feature>
<dbReference type="AlphaFoldDB" id="A0AAE4FQX1"/>
<dbReference type="GO" id="GO:0008758">
    <property type="term" value="F:UDP-2,3-diacylglucosamine hydrolase activity"/>
    <property type="evidence" value="ECO:0007669"/>
    <property type="project" value="TreeGrafter"/>
</dbReference>
<proteinExistence type="predicted"/>
<organism evidence="4 5">
    <name type="scientific">Pseudocalidococcus azoricus BACA0444</name>
    <dbReference type="NCBI Taxonomy" id="2918990"/>
    <lineage>
        <taxon>Bacteria</taxon>
        <taxon>Bacillati</taxon>
        <taxon>Cyanobacteriota</taxon>
        <taxon>Cyanophyceae</taxon>
        <taxon>Acaryochloridales</taxon>
        <taxon>Thermosynechococcaceae</taxon>
        <taxon>Pseudocalidococcus</taxon>
        <taxon>Pseudocalidococcus azoricus</taxon>
    </lineage>
</organism>
<evidence type="ECO:0000313" key="4">
    <source>
        <dbReference type="EMBL" id="MDS3860536.1"/>
    </source>
</evidence>
<reference evidence="5" key="1">
    <citation type="submission" date="2023-07" db="EMBL/GenBank/DDBJ databases">
        <authorList>
            <person name="Luz R."/>
            <person name="Cordeiro R."/>
            <person name="Fonseca A."/>
            <person name="Goncalves V."/>
        </authorList>
    </citation>
    <scope>NUCLEOTIDE SEQUENCE [LARGE SCALE GENOMIC DNA]</scope>
    <source>
        <strain evidence="5">BACA0444</strain>
    </source>
</reference>
<comment type="caution">
    <text evidence="4">The sequence shown here is derived from an EMBL/GenBank/DDBJ whole genome shotgun (WGS) entry which is preliminary data.</text>
</comment>
<dbReference type="PANTHER" id="PTHR31302">
    <property type="entry name" value="TRANSMEMBRANE PROTEIN WITH METALLOPHOSPHOESTERASE DOMAIN-RELATED"/>
    <property type="match status" value="1"/>
</dbReference>
<dbReference type="Gene3D" id="3.60.21.10">
    <property type="match status" value="1"/>
</dbReference>
<evidence type="ECO:0000256" key="1">
    <source>
        <dbReference type="ARBA" id="ARBA00022723"/>
    </source>
</evidence>
<evidence type="ECO:0000256" key="2">
    <source>
        <dbReference type="ARBA" id="ARBA00022801"/>
    </source>
</evidence>
<keyword evidence="2" id="KW-0378">Hydrolase</keyword>
<keyword evidence="5" id="KW-1185">Reference proteome</keyword>
<dbReference type="InterPro" id="IPR029052">
    <property type="entry name" value="Metallo-depent_PP-like"/>
</dbReference>
<dbReference type="Proteomes" id="UP001268256">
    <property type="component" value="Unassembled WGS sequence"/>
</dbReference>
<dbReference type="RefSeq" id="WP_322877806.1">
    <property type="nucleotide sequence ID" value="NZ_JAVMIP010000004.1"/>
</dbReference>
<dbReference type="GO" id="GO:0046872">
    <property type="term" value="F:metal ion binding"/>
    <property type="evidence" value="ECO:0007669"/>
    <property type="project" value="UniProtKB-KW"/>
</dbReference>
<evidence type="ECO:0000313" key="5">
    <source>
        <dbReference type="Proteomes" id="UP001268256"/>
    </source>
</evidence>
<dbReference type="InterPro" id="IPR051158">
    <property type="entry name" value="Metallophosphoesterase_sf"/>
</dbReference>
<dbReference type="Pfam" id="PF00149">
    <property type="entry name" value="Metallophos"/>
    <property type="match status" value="1"/>
</dbReference>
<dbReference type="SUPFAM" id="SSF56300">
    <property type="entry name" value="Metallo-dependent phosphatases"/>
    <property type="match status" value="1"/>
</dbReference>
<gene>
    <name evidence="4" type="ORF">RIF25_06900</name>
</gene>